<keyword evidence="4" id="KW-1185">Reference proteome</keyword>
<dbReference type="PANTHER" id="PTHR33153">
    <property type="entry name" value="MYND-TYPE DOMAIN-CONTAINING PROTEIN"/>
    <property type="match status" value="1"/>
</dbReference>
<comment type="caution">
    <text evidence="3">The sequence shown here is derived from an EMBL/GenBank/DDBJ whole genome shotgun (WGS) entry which is preliminary data.</text>
</comment>
<proteinExistence type="predicted"/>
<accession>A0AA36HP67</accession>
<evidence type="ECO:0000259" key="2">
    <source>
        <dbReference type="Pfam" id="PF25273"/>
    </source>
</evidence>
<feature type="compositionally biased region" description="Basic and acidic residues" evidence="1">
    <location>
        <begin position="90"/>
        <end position="101"/>
    </location>
</feature>
<protein>
    <recommendedName>
        <fullName evidence="2">DUF7869 domain-containing protein</fullName>
    </recommendedName>
</protein>
<reference evidence="3" key="1">
    <citation type="submission" date="2023-08" db="EMBL/GenBank/DDBJ databases">
        <authorList>
            <person name="Chen Y."/>
            <person name="Shah S."/>
            <person name="Dougan E. K."/>
            <person name="Thang M."/>
            <person name="Chan C."/>
        </authorList>
    </citation>
    <scope>NUCLEOTIDE SEQUENCE</scope>
</reference>
<dbReference type="PANTHER" id="PTHR33153:SF3">
    <property type="entry name" value="TRAFFICKING PROTEIN PARTICLE COMPLEX SUBUNIT 11 DOMAIN-CONTAINING PROTEIN"/>
    <property type="match status" value="1"/>
</dbReference>
<feature type="region of interest" description="Disordered" evidence="1">
    <location>
        <begin position="1"/>
        <end position="36"/>
    </location>
</feature>
<dbReference type="InterPro" id="IPR057191">
    <property type="entry name" value="DUF7869"/>
</dbReference>
<feature type="compositionally biased region" description="Low complexity" evidence="1">
    <location>
        <begin position="758"/>
        <end position="772"/>
    </location>
</feature>
<feature type="region of interest" description="Disordered" evidence="1">
    <location>
        <begin position="60"/>
        <end position="82"/>
    </location>
</feature>
<feature type="domain" description="DUF7869" evidence="2">
    <location>
        <begin position="310"/>
        <end position="494"/>
    </location>
</feature>
<dbReference type="EMBL" id="CAUJNA010000114">
    <property type="protein sequence ID" value="CAJ1372112.1"/>
    <property type="molecule type" value="Genomic_DNA"/>
</dbReference>
<dbReference type="AlphaFoldDB" id="A0AA36HP67"/>
<feature type="compositionally biased region" description="Basic and acidic residues" evidence="1">
    <location>
        <begin position="67"/>
        <end position="82"/>
    </location>
</feature>
<feature type="region of interest" description="Disordered" evidence="1">
    <location>
        <begin position="698"/>
        <end position="788"/>
    </location>
</feature>
<feature type="region of interest" description="Disordered" evidence="1">
    <location>
        <begin position="88"/>
        <end position="107"/>
    </location>
</feature>
<dbReference type="Proteomes" id="UP001178507">
    <property type="component" value="Unassembled WGS sequence"/>
</dbReference>
<organism evidence="3 4">
    <name type="scientific">Effrenium voratum</name>
    <dbReference type="NCBI Taxonomy" id="2562239"/>
    <lineage>
        <taxon>Eukaryota</taxon>
        <taxon>Sar</taxon>
        <taxon>Alveolata</taxon>
        <taxon>Dinophyceae</taxon>
        <taxon>Suessiales</taxon>
        <taxon>Symbiodiniaceae</taxon>
        <taxon>Effrenium</taxon>
    </lineage>
</organism>
<evidence type="ECO:0000256" key="1">
    <source>
        <dbReference type="SAM" id="MobiDB-lite"/>
    </source>
</evidence>
<evidence type="ECO:0000313" key="4">
    <source>
        <dbReference type="Proteomes" id="UP001178507"/>
    </source>
</evidence>
<feature type="compositionally biased region" description="Low complexity" evidence="1">
    <location>
        <begin position="737"/>
        <end position="748"/>
    </location>
</feature>
<sequence>MLPFRLPQGAPGVASLGPTSARAAASAGSEQPRSSQDAPICLLEAIGVGHWLAQVPCLEHGPVPGSHEPHSKANETPDEKNEQANFRRLLQPERSLKETQRQKSSRPALQHADALLAWLHQNVAEDLAEGVRVDGECEAAKKKRIAADPLPKLASIPFLDRLEEEEQGVRWMPPGTTLAEMHDLSMSFLPDTRVSYSTFIGCYHLRWAKRLKIRNEGQHSKCSLCERFKAYRKQCSAPADSKKVSEEYASHLEAVMQDRAADQRLCAAAQLAAGSLTGVPSSENSLLSITIDAMDAAKFRCPRNIGASKEFQNLWRPELSLIGAITEGLRECYYLCDPDLSKNADLHITIIGHSLQLAKESFQARGKPFPRHLRLHTDNAASEGKNQTVFFLAAWLVKRKLFDSVLLTQFRVGHTHSKIDQRFSELRSALSQSTVLEDPSAFAEAIRSGVKPRESRELAVHHLHAAPDFKSFFQHLELRVSGHAQTKFQKQRNEEAIHAFGFALRGSTSGGPTLPSADPDAEDVILTCQQYLSSHEPCQEPAVFARATDFEKLPPNGPSQLSARLSLSQRQHREFQKTAEAISREPWSMHAGCAFLLQFLEENANNTSEQWVPLPTQWMLQGTRAEVDATRDEPVGRALAENAFSWNHAKSKLQGHRKNCGACKSSSQRCCDNRQSETRALPRPEALAVLRQQLFQSRARAEHGRDTMGAPAALYGRGGAPPRVAAPGSDPSPRPAAKPAAKAEAGAKAKGKAKAKAASKAAAAKPSAKARAQALGSEAPAARPPRRHLGRLPMPAGAAALLGCTRCRYSHRSAIEIEDEDAGQHIFMEFFSPPRAHAVIEGSEGGLSKWCQVYTPEFVDLLQKGQHAASRDACPERWVIARRRLQGAPVLGQILQSQLALQPENFREETLRITDAILDAFGGPVQYLTAMLGADPSSKWGEFVDELKANFPPRPDLTYLSGTSLSQSPMTLSLWQLGWGLSCTSKPATFKITARRLVDEYLCNSFLTEAEPLLLYQGPESGAAIDDNDQPVFFTHYVKGAARATSVLFLAHVLVHHLKADVASLSPQLHQSMTVISATRSVAATDAASIAIENAKLSARGDIRKGHDTITWLSKLSLLKQKGLSPTEVIRSPSALERRQKRTAILQLLELPQESVLLLLEHSSNFGEDTAFAHDAFANKRLSPGFSPRGIAKPWQKRLTVTVDGFNLFIQHVHGTQMRKTRPMRKKWEPWKRP</sequence>
<name>A0AA36HP67_9DINO</name>
<dbReference type="Pfam" id="PF25273">
    <property type="entry name" value="DUF7869"/>
    <property type="match status" value="1"/>
</dbReference>
<evidence type="ECO:0000313" key="3">
    <source>
        <dbReference type="EMBL" id="CAJ1372112.1"/>
    </source>
</evidence>
<gene>
    <name evidence="3" type="ORF">EVOR1521_LOCUS2253</name>
</gene>